<comment type="caution">
    <text evidence="3">The sequence shown here is derived from an EMBL/GenBank/DDBJ whole genome shotgun (WGS) entry which is preliminary data.</text>
</comment>
<dbReference type="EMBL" id="BQNB010010070">
    <property type="protein sequence ID" value="GJS72311.1"/>
    <property type="molecule type" value="Genomic_DNA"/>
</dbReference>
<organism evidence="3 4">
    <name type="scientific">Tanacetum coccineum</name>
    <dbReference type="NCBI Taxonomy" id="301880"/>
    <lineage>
        <taxon>Eukaryota</taxon>
        <taxon>Viridiplantae</taxon>
        <taxon>Streptophyta</taxon>
        <taxon>Embryophyta</taxon>
        <taxon>Tracheophyta</taxon>
        <taxon>Spermatophyta</taxon>
        <taxon>Magnoliopsida</taxon>
        <taxon>eudicotyledons</taxon>
        <taxon>Gunneridae</taxon>
        <taxon>Pentapetalae</taxon>
        <taxon>asterids</taxon>
        <taxon>campanulids</taxon>
        <taxon>Asterales</taxon>
        <taxon>Asteraceae</taxon>
        <taxon>Asteroideae</taxon>
        <taxon>Anthemideae</taxon>
        <taxon>Anthemidinae</taxon>
        <taxon>Tanacetum</taxon>
    </lineage>
</organism>
<accession>A0ABQ4Y3X9</accession>
<feature type="compositionally biased region" description="Basic and acidic residues" evidence="2">
    <location>
        <begin position="18"/>
        <end position="37"/>
    </location>
</feature>
<keyword evidence="4" id="KW-1185">Reference proteome</keyword>
<keyword evidence="1" id="KW-0175">Coiled coil</keyword>
<protein>
    <submittedName>
        <fullName evidence="3">Uncharacterized protein</fullName>
    </submittedName>
</protein>
<evidence type="ECO:0000313" key="3">
    <source>
        <dbReference type="EMBL" id="GJS72311.1"/>
    </source>
</evidence>
<sequence>MSTLSNSQMHNSIMADGFNERHETPEDGDRPRVPGFTKKETYANTSLENRKLINVEAEAVHMILNGILDDIYSTMDDCPNAKEMDGESIESYYTRFYRMTNEMVRNKLKVDNMQEVLHAIDDNSRPTYDVKPLEKVHINDDYNVFATKRQHSEQPESISNTYVVETVDSNIIPDSTDMCDNEKKDEQNAEEPGDEHVLLVSLIANLKLDIDENKNIHKQLKKANTSLTQELDKYMFDLKYCKIELERNKTFQTNQKDKKIVELKCKEALDLMASNNHKNAESLKTEAYRTFSVTKENAKLNDLANMFAPESEETIRLAEKSRSKLVTLVKPYDYQKLNNLHDLLVPQQQKSQLSKGANSLQAEEQDIPPPTITAMKIPIIRKGEYDIWSMRMRQYICHTDHNLWDVIVNGDLEEEPAPTTGETSAPPAPKTAKQLAARRNQERVKSILLLAIPDEYLLKFHNVADAKSLWEAIKSSIV</sequence>
<gene>
    <name evidence="3" type="ORF">Tco_0705152</name>
</gene>
<evidence type="ECO:0000256" key="1">
    <source>
        <dbReference type="SAM" id="Coils"/>
    </source>
</evidence>
<proteinExistence type="predicted"/>
<reference evidence="3" key="1">
    <citation type="journal article" date="2022" name="Int. J. Mol. Sci.">
        <title>Draft Genome of Tanacetum Coccineum: Genomic Comparison of Closely Related Tanacetum-Family Plants.</title>
        <authorList>
            <person name="Yamashiro T."/>
            <person name="Shiraishi A."/>
            <person name="Nakayama K."/>
            <person name="Satake H."/>
        </authorList>
    </citation>
    <scope>NUCLEOTIDE SEQUENCE</scope>
</reference>
<evidence type="ECO:0000256" key="2">
    <source>
        <dbReference type="SAM" id="MobiDB-lite"/>
    </source>
</evidence>
<reference evidence="3" key="2">
    <citation type="submission" date="2022-01" db="EMBL/GenBank/DDBJ databases">
        <authorList>
            <person name="Yamashiro T."/>
            <person name="Shiraishi A."/>
            <person name="Satake H."/>
            <person name="Nakayama K."/>
        </authorList>
    </citation>
    <scope>NUCLEOTIDE SEQUENCE</scope>
</reference>
<name>A0ABQ4Y3X9_9ASTR</name>
<dbReference type="Proteomes" id="UP001151760">
    <property type="component" value="Unassembled WGS sequence"/>
</dbReference>
<feature type="coiled-coil region" evidence="1">
    <location>
        <begin position="203"/>
        <end position="230"/>
    </location>
</feature>
<feature type="region of interest" description="Disordered" evidence="2">
    <location>
        <begin position="17"/>
        <end position="37"/>
    </location>
</feature>
<evidence type="ECO:0000313" key="4">
    <source>
        <dbReference type="Proteomes" id="UP001151760"/>
    </source>
</evidence>